<sequence>MTKGGPPRRRMSQLPMMSLSLEGVRNSEENVLSPTSLFRPTQFGALPYNTTDEARHYFDTTMTALSNVRNGKYKLLSDNRLASQYPDKNRYMNIYPYLRTLPTVVYSDRFLLTGSRCGSRTSIPNPIRDTSIISEQQDGGTPKASSMIPPHSPLVDGADISQGLYQEYMTKTLVIRYFNGNVVVLNGITFLITQAPTISSIPDFWYIVAKLHVSFIACLTRFADDDRPKALRYWPLYKAKEQDPLYEESVLGSYLFYAYQRAQQVNQPRRGQMFNQHRDFVDTVRDEIPEASLFWNSPRMRITLNTAVAADNIAASAGLAPNVSQDTPEDDAPGTDDEDLFASNTNVLNVRERSARASSVHAPSSPARTGQQALVLHCAAMRKYKDNFVGYKVSVKCEKELHYAKIYYYGLWSDYSAPENFEQIFVFTIEALRYKKRTPLCLHCSAGVGRSSTFAICIVLTDMLLSHFRGTPFVKSADIRDACIWRSLNPSIIDMVETLRVERNPICVQTCDQFIFLHEYCNFVFFRLRDSLAAASSTPLDA</sequence>
<evidence type="ECO:0000313" key="4">
    <source>
        <dbReference type="EMBL" id="TNJ29911.1"/>
    </source>
</evidence>
<name>A0A4Z1TBL5_GIAMU</name>
<feature type="domain" description="Tyrosine-protein phosphatase" evidence="2">
    <location>
        <begin position="87"/>
        <end position="519"/>
    </location>
</feature>
<dbReference type="PANTHER" id="PTHR19134:SF449">
    <property type="entry name" value="TYROSINE-PROTEIN PHOSPHATASE 1"/>
    <property type="match status" value="1"/>
</dbReference>
<dbReference type="PROSITE" id="PS50055">
    <property type="entry name" value="TYR_PHOSPHATASE_PTP"/>
    <property type="match status" value="1"/>
</dbReference>
<dbReference type="Pfam" id="PF00102">
    <property type="entry name" value="Y_phosphatase"/>
    <property type="match status" value="2"/>
</dbReference>
<keyword evidence="5" id="KW-1185">Reference proteome</keyword>
<feature type="compositionally biased region" description="Acidic residues" evidence="1">
    <location>
        <begin position="327"/>
        <end position="340"/>
    </location>
</feature>
<dbReference type="SMART" id="SM00404">
    <property type="entry name" value="PTPc_motif"/>
    <property type="match status" value="1"/>
</dbReference>
<dbReference type="SUPFAM" id="SSF52799">
    <property type="entry name" value="(Phosphotyrosine protein) phosphatases II"/>
    <property type="match status" value="1"/>
</dbReference>
<dbReference type="PROSITE" id="PS50056">
    <property type="entry name" value="TYR_PHOSPHATASE_2"/>
    <property type="match status" value="1"/>
</dbReference>
<dbReference type="InterPro" id="IPR000242">
    <property type="entry name" value="PTP_cat"/>
</dbReference>
<dbReference type="SMART" id="SM00194">
    <property type="entry name" value="PTPc"/>
    <property type="match status" value="1"/>
</dbReference>
<dbReference type="InterPro" id="IPR050348">
    <property type="entry name" value="Protein-Tyr_Phosphatase"/>
</dbReference>
<feature type="region of interest" description="Disordered" evidence="1">
    <location>
        <begin position="319"/>
        <end position="340"/>
    </location>
</feature>
<evidence type="ECO:0000259" key="3">
    <source>
        <dbReference type="PROSITE" id="PS50056"/>
    </source>
</evidence>
<dbReference type="VEuPathDB" id="GiardiaDB:GMRT_15863"/>
<dbReference type="Gene3D" id="3.90.190.10">
    <property type="entry name" value="Protein tyrosine phosphatase superfamily"/>
    <property type="match status" value="2"/>
</dbReference>
<dbReference type="InterPro" id="IPR000387">
    <property type="entry name" value="Tyr_Pase_dom"/>
</dbReference>
<evidence type="ECO:0000256" key="1">
    <source>
        <dbReference type="SAM" id="MobiDB-lite"/>
    </source>
</evidence>
<dbReference type="InterPro" id="IPR003595">
    <property type="entry name" value="Tyr_Pase_cat"/>
</dbReference>
<dbReference type="EMBL" id="VDLU01000001">
    <property type="protein sequence ID" value="TNJ29911.1"/>
    <property type="molecule type" value="Genomic_DNA"/>
</dbReference>
<protein>
    <submittedName>
        <fullName evidence="4">Protein tyrosine phosphatase</fullName>
    </submittedName>
</protein>
<feature type="domain" description="Tyrosine specific protein phosphatases" evidence="3">
    <location>
        <begin position="419"/>
        <end position="503"/>
    </location>
</feature>
<dbReference type="PRINTS" id="PR00700">
    <property type="entry name" value="PRTYPHPHTASE"/>
</dbReference>
<comment type="caution">
    <text evidence="4">The sequence shown here is derived from an EMBL/GenBank/DDBJ whole genome shotgun (WGS) entry which is preliminary data.</text>
</comment>
<proteinExistence type="predicted"/>
<dbReference type="PROSITE" id="PS00383">
    <property type="entry name" value="TYR_PHOSPHATASE_1"/>
    <property type="match status" value="1"/>
</dbReference>
<evidence type="ECO:0000313" key="5">
    <source>
        <dbReference type="Proteomes" id="UP000315496"/>
    </source>
</evidence>
<dbReference type="InterPro" id="IPR029021">
    <property type="entry name" value="Prot-tyrosine_phosphatase-like"/>
</dbReference>
<organism evidence="4 5">
    <name type="scientific">Giardia muris</name>
    <dbReference type="NCBI Taxonomy" id="5742"/>
    <lineage>
        <taxon>Eukaryota</taxon>
        <taxon>Metamonada</taxon>
        <taxon>Diplomonadida</taxon>
        <taxon>Hexamitidae</taxon>
        <taxon>Giardiinae</taxon>
        <taxon>Giardia</taxon>
    </lineage>
</organism>
<dbReference type="InterPro" id="IPR016130">
    <property type="entry name" value="Tyr_Pase_AS"/>
</dbReference>
<dbReference type="PANTHER" id="PTHR19134">
    <property type="entry name" value="RECEPTOR-TYPE TYROSINE-PROTEIN PHOSPHATASE"/>
    <property type="match status" value="1"/>
</dbReference>
<accession>A0A4Z1TBL5</accession>
<dbReference type="Proteomes" id="UP000315496">
    <property type="component" value="Chromosome 1"/>
</dbReference>
<dbReference type="OrthoDB" id="165498at2759"/>
<dbReference type="AlphaFoldDB" id="A0A4Z1TBL5"/>
<gene>
    <name evidence="4" type="ORF">GMRT_15863</name>
</gene>
<evidence type="ECO:0000259" key="2">
    <source>
        <dbReference type="PROSITE" id="PS50055"/>
    </source>
</evidence>
<dbReference type="GO" id="GO:0004725">
    <property type="term" value="F:protein tyrosine phosphatase activity"/>
    <property type="evidence" value="ECO:0007669"/>
    <property type="project" value="InterPro"/>
</dbReference>
<reference evidence="4 5" key="1">
    <citation type="submission" date="2019-05" db="EMBL/GenBank/DDBJ databases">
        <title>The compact genome of Giardia muris reveals important steps in the evolution of intestinal protozoan parasites.</title>
        <authorList>
            <person name="Xu F."/>
            <person name="Jimenez-Gonzalez A."/>
            <person name="Einarsson E."/>
            <person name="Astvaldsson A."/>
            <person name="Peirasmaki D."/>
            <person name="Eckmann L."/>
            <person name="Andersson J.O."/>
            <person name="Svard S.G."/>
            <person name="Jerlstrom-Hultqvist J."/>
        </authorList>
    </citation>
    <scope>NUCLEOTIDE SEQUENCE [LARGE SCALE GENOMIC DNA]</scope>
    <source>
        <strain evidence="4 5">Roberts-Thomson</strain>
    </source>
</reference>